<keyword evidence="2" id="KW-1185">Reference proteome</keyword>
<organism evidence="1 2">
    <name type="scientific">Eucalyptus globulus</name>
    <name type="common">Tasmanian blue gum</name>
    <dbReference type="NCBI Taxonomy" id="34317"/>
    <lineage>
        <taxon>Eukaryota</taxon>
        <taxon>Viridiplantae</taxon>
        <taxon>Streptophyta</taxon>
        <taxon>Embryophyta</taxon>
        <taxon>Tracheophyta</taxon>
        <taxon>Spermatophyta</taxon>
        <taxon>Magnoliopsida</taxon>
        <taxon>eudicotyledons</taxon>
        <taxon>Gunneridae</taxon>
        <taxon>Pentapetalae</taxon>
        <taxon>rosids</taxon>
        <taxon>malvids</taxon>
        <taxon>Myrtales</taxon>
        <taxon>Myrtaceae</taxon>
        <taxon>Myrtoideae</taxon>
        <taxon>Eucalypteae</taxon>
        <taxon>Eucalyptus</taxon>
    </lineage>
</organism>
<evidence type="ECO:0000313" key="1">
    <source>
        <dbReference type="EMBL" id="KAL3731925.1"/>
    </source>
</evidence>
<dbReference type="Gene3D" id="1.20.120.160">
    <property type="entry name" value="HPT domain"/>
    <property type="match status" value="1"/>
</dbReference>
<comment type="caution">
    <text evidence="1">The sequence shown here is derived from an EMBL/GenBank/DDBJ whole genome shotgun (WGS) entry which is preliminary data.</text>
</comment>
<dbReference type="InterPro" id="IPR036641">
    <property type="entry name" value="HPT_dom_sf"/>
</dbReference>
<dbReference type="Proteomes" id="UP001634007">
    <property type="component" value="Unassembled WGS sequence"/>
</dbReference>
<reference evidence="1 2" key="1">
    <citation type="submission" date="2024-11" db="EMBL/GenBank/DDBJ databases">
        <title>Chromosome-level genome assembly of Eucalyptus globulus Labill. provides insights into its genome evolution.</title>
        <authorList>
            <person name="Li X."/>
        </authorList>
    </citation>
    <scope>NUCLEOTIDE SEQUENCE [LARGE SCALE GENOMIC DNA]</scope>
    <source>
        <strain evidence="1">CL2024</strain>
        <tissue evidence="1">Fresh tender leaves</tissue>
    </source>
</reference>
<proteinExistence type="predicted"/>
<accession>A0ABD3K8H0</accession>
<sequence>MADERDQLLLELYGLIFSLEEEDLLDTQFMNNYAMKPTHDSTFFLVLVGTFFEEVQDALCDLGSALKDCFVCFADIYVHYTKVKGIVQSFGASAMRQGLEELHCSILGASVQLGKSSCASGFENLRPHLGAITRLECRIIYPERTLAGDSDSDDR</sequence>
<gene>
    <name evidence="1" type="ORF">ACJRO7_028742</name>
</gene>
<evidence type="ECO:0000313" key="2">
    <source>
        <dbReference type="Proteomes" id="UP001634007"/>
    </source>
</evidence>
<dbReference type="AlphaFoldDB" id="A0ABD3K8H0"/>
<dbReference type="EMBL" id="JBJKBG010000007">
    <property type="protein sequence ID" value="KAL3731925.1"/>
    <property type="molecule type" value="Genomic_DNA"/>
</dbReference>
<name>A0ABD3K8H0_EUCGL</name>
<dbReference type="SUPFAM" id="SSF47226">
    <property type="entry name" value="Histidine-containing phosphotransfer domain, HPT domain"/>
    <property type="match status" value="1"/>
</dbReference>
<protein>
    <submittedName>
        <fullName evidence="1">Uncharacterized protein</fullName>
    </submittedName>
</protein>